<sequence>MSMENSQPKDEEPIRPETSSISIAIVGGGVIGLIVAHGLLQIGVRVTIYERASNFHEVGAGISFPKVARDCMTRLSPAVIEAMERVGLRNNHEFDYYWDGYHTRRNSASSDADRNIINDTDPEGTSCDLLFKRTNRKLDYWGCLRADFLDNLAASLPPDVTHFNKQFTAYTDPSPSAGPVTLHFSDGTSATADAIIGCDGLRSRVRAQLLASTAPEAILPTYSHQRCYRAVVARSATESVIGQEKASRRCAHIGPGAHVMSYPVNDSLVNLIFFHADANPWPHTRHLTLPGKREDIVNAVEGWSSAVRGLVSLFPKEPLVWGLFDMYEHPAPSYVEPGQGGRVCIAGDSAHASTPHHGAGAAMGVEDALALTTVVKLVVEKLEVARTGSGDERESLGSLMEVKAKCLASALKTFSDVRYERSQWLVKSSREGGLIFNWRYPGSMDDPVEIQRELDERLDKIWTFDIEGMVDEVRSRFSDAFDGVK</sequence>
<dbReference type="GO" id="GO:0016491">
    <property type="term" value="F:oxidoreductase activity"/>
    <property type="evidence" value="ECO:0007669"/>
    <property type="project" value="UniProtKB-KW"/>
</dbReference>
<dbReference type="InterPro" id="IPR036188">
    <property type="entry name" value="FAD/NAD-bd_sf"/>
</dbReference>
<evidence type="ECO:0000259" key="5">
    <source>
        <dbReference type="Pfam" id="PF00070"/>
    </source>
</evidence>
<feature type="domain" description="Pyridine nucleotide-disulphide oxidoreductase N-terminal" evidence="5">
    <location>
        <begin position="23"/>
        <end position="56"/>
    </location>
</feature>
<dbReference type="OrthoDB" id="10021397at2759"/>
<keyword evidence="8" id="KW-1185">Reference proteome</keyword>
<dbReference type="Pfam" id="PF01494">
    <property type="entry name" value="FAD_binding_3"/>
    <property type="match status" value="1"/>
</dbReference>
<name>A0A9W4XM83_9PLEO</name>
<feature type="transmembrane region" description="Helical" evidence="4">
    <location>
        <begin position="21"/>
        <end position="40"/>
    </location>
</feature>
<gene>
    <name evidence="7" type="ORF">PDIGIT_LOCUS9874</name>
</gene>
<dbReference type="SUPFAM" id="SSF54373">
    <property type="entry name" value="FAD-linked reductases, C-terminal domain"/>
    <property type="match status" value="1"/>
</dbReference>
<keyword evidence="3" id="KW-0560">Oxidoreductase</keyword>
<keyword evidence="4" id="KW-0812">Transmembrane</keyword>
<dbReference type="EMBL" id="CAOQHR010000006">
    <property type="protein sequence ID" value="CAI6336768.1"/>
    <property type="molecule type" value="Genomic_DNA"/>
</dbReference>
<organism evidence="7 8">
    <name type="scientific">Periconia digitata</name>
    <dbReference type="NCBI Taxonomy" id="1303443"/>
    <lineage>
        <taxon>Eukaryota</taxon>
        <taxon>Fungi</taxon>
        <taxon>Dikarya</taxon>
        <taxon>Ascomycota</taxon>
        <taxon>Pezizomycotina</taxon>
        <taxon>Dothideomycetes</taxon>
        <taxon>Pleosporomycetidae</taxon>
        <taxon>Pleosporales</taxon>
        <taxon>Massarineae</taxon>
        <taxon>Periconiaceae</taxon>
        <taxon>Periconia</taxon>
    </lineage>
</organism>
<dbReference type="PANTHER" id="PTHR46720">
    <property type="entry name" value="HYDROXYLASE, PUTATIVE (AFU_ORTHOLOGUE AFUA_3G01460)-RELATED"/>
    <property type="match status" value="1"/>
</dbReference>
<evidence type="ECO:0000256" key="3">
    <source>
        <dbReference type="ARBA" id="ARBA00023002"/>
    </source>
</evidence>
<dbReference type="Proteomes" id="UP001152607">
    <property type="component" value="Unassembled WGS sequence"/>
</dbReference>
<dbReference type="Pfam" id="PF00070">
    <property type="entry name" value="Pyr_redox"/>
    <property type="match status" value="1"/>
</dbReference>
<dbReference type="GO" id="GO:0071949">
    <property type="term" value="F:FAD binding"/>
    <property type="evidence" value="ECO:0007669"/>
    <property type="project" value="InterPro"/>
</dbReference>
<dbReference type="PRINTS" id="PR00420">
    <property type="entry name" value="RNGMNOXGNASE"/>
</dbReference>
<evidence type="ECO:0000256" key="2">
    <source>
        <dbReference type="ARBA" id="ARBA00022827"/>
    </source>
</evidence>
<accession>A0A9W4XM83</accession>
<evidence type="ECO:0000313" key="7">
    <source>
        <dbReference type="EMBL" id="CAI6336768.1"/>
    </source>
</evidence>
<dbReference type="AlphaFoldDB" id="A0A9W4XM83"/>
<dbReference type="SUPFAM" id="SSF51905">
    <property type="entry name" value="FAD/NAD(P)-binding domain"/>
    <property type="match status" value="1"/>
</dbReference>
<reference evidence="7" key="1">
    <citation type="submission" date="2023-01" db="EMBL/GenBank/DDBJ databases">
        <authorList>
            <person name="Van Ghelder C."/>
            <person name="Rancurel C."/>
        </authorList>
    </citation>
    <scope>NUCLEOTIDE SEQUENCE</scope>
    <source>
        <strain evidence="7">CNCM I-4278</strain>
    </source>
</reference>
<dbReference type="PANTHER" id="PTHR46720:SF3">
    <property type="entry name" value="FAD-BINDING DOMAIN-CONTAINING PROTEIN-RELATED"/>
    <property type="match status" value="1"/>
</dbReference>
<dbReference type="InterPro" id="IPR039648">
    <property type="entry name" value="DHPH_N"/>
</dbReference>
<comment type="caution">
    <text evidence="7">The sequence shown here is derived from an EMBL/GenBank/DDBJ whole genome shotgun (WGS) entry which is preliminary data.</text>
</comment>
<dbReference type="Gene3D" id="3.50.50.60">
    <property type="entry name" value="FAD/NAD(P)-binding domain"/>
    <property type="match status" value="1"/>
</dbReference>
<keyword evidence="4" id="KW-0472">Membrane</keyword>
<dbReference type="GO" id="GO:0044550">
    <property type="term" value="P:secondary metabolite biosynthetic process"/>
    <property type="evidence" value="ECO:0007669"/>
    <property type="project" value="TreeGrafter"/>
</dbReference>
<proteinExistence type="predicted"/>
<feature type="domain" description="FAD-binding" evidence="6">
    <location>
        <begin position="162"/>
        <end position="375"/>
    </location>
</feature>
<protein>
    <recommendedName>
        <fullName evidence="9">FAD-binding domain-containing protein</fullName>
    </recommendedName>
</protein>
<keyword evidence="1" id="KW-0285">Flavoprotein</keyword>
<evidence type="ECO:0000313" key="8">
    <source>
        <dbReference type="Proteomes" id="UP001152607"/>
    </source>
</evidence>
<evidence type="ECO:0000256" key="4">
    <source>
        <dbReference type="SAM" id="Phobius"/>
    </source>
</evidence>
<keyword evidence="4" id="KW-1133">Transmembrane helix</keyword>
<evidence type="ECO:0008006" key="9">
    <source>
        <dbReference type="Google" id="ProtNLM"/>
    </source>
</evidence>
<evidence type="ECO:0000256" key="1">
    <source>
        <dbReference type="ARBA" id="ARBA00022630"/>
    </source>
</evidence>
<keyword evidence="2" id="KW-0274">FAD</keyword>
<dbReference type="InterPro" id="IPR051104">
    <property type="entry name" value="FAD_monoxygenase"/>
</dbReference>
<dbReference type="InterPro" id="IPR002938">
    <property type="entry name" value="FAD-bd"/>
</dbReference>
<evidence type="ECO:0000259" key="6">
    <source>
        <dbReference type="Pfam" id="PF01494"/>
    </source>
</evidence>